<accession>A0A7L9WQK5</accession>
<dbReference type="AlphaFoldDB" id="A0A7L9WQK5"/>
<dbReference type="Proteomes" id="UP000594118">
    <property type="component" value="Chromosome"/>
</dbReference>
<dbReference type="RefSeq" id="WP_193080935.1">
    <property type="nucleotide sequence ID" value="NZ_CP045201.1"/>
</dbReference>
<protein>
    <submittedName>
        <fullName evidence="1">Uncharacterized protein</fullName>
    </submittedName>
</protein>
<gene>
    <name evidence="1" type="ORF">F3W81_18675</name>
</gene>
<keyword evidence="2" id="KW-1185">Reference proteome</keyword>
<evidence type="ECO:0000313" key="2">
    <source>
        <dbReference type="Proteomes" id="UP000594118"/>
    </source>
</evidence>
<dbReference type="EMBL" id="CP045201">
    <property type="protein sequence ID" value="QOL82665.1"/>
    <property type="molecule type" value="Genomic_DNA"/>
</dbReference>
<proteinExistence type="predicted"/>
<evidence type="ECO:0000313" key="1">
    <source>
        <dbReference type="EMBL" id="QOL82665.1"/>
    </source>
</evidence>
<organism evidence="1 2">
    <name type="scientific">Pseudooceanicola spongiae</name>
    <dbReference type="NCBI Taxonomy" id="2613965"/>
    <lineage>
        <taxon>Bacteria</taxon>
        <taxon>Pseudomonadati</taxon>
        <taxon>Pseudomonadota</taxon>
        <taxon>Alphaproteobacteria</taxon>
        <taxon>Rhodobacterales</taxon>
        <taxon>Paracoccaceae</taxon>
        <taxon>Pseudooceanicola</taxon>
    </lineage>
</organism>
<sequence length="149" mass="17094">MQNINSVAEKLCVDLKRHGTSKITRSTCLFTGAQSNTYGLAGSIGGLSYAVHLYEPDLKYGIFSNTAHFRAGINKFSFSNEEMDFWNADNRFTTMYRQDKNETFLVLDAFFPASLDQQYIESVTNVWQHSIVKELPSLKISFKRSWRSR</sequence>
<name>A0A7L9WQK5_9RHOB</name>
<reference evidence="1 2" key="1">
    <citation type="submission" date="2019-10" db="EMBL/GenBank/DDBJ databases">
        <title>Pseudopuniceibacterium sp. HQ09 islated from Antarctica.</title>
        <authorList>
            <person name="Liao L."/>
            <person name="Su S."/>
            <person name="Chen B."/>
            <person name="Yu Y."/>
        </authorList>
    </citation>
    <scope>NUCLEOTIDE SEQUENCE [LARGE SCALE GENOMIC DNA]</scope>
    <source>
        <strain evidence="1 2">HQ09</strain>
    </source>
</reference>
<dbReference type="KEGG" id="pshq:F3W81_18675"/>